<dbReference type="RefSeq" id="WP_132220407.1">
    <property type="nucleotide sequence ID" value="NZ_SMGO01000001.1"/>
</dbReference>
<dbReference type="EMBL" id="SMGO01000001">
    <property type="protein sequence ID" value="TCK84774.1"/>
    <property type="molecule type" value="Genomic_DNA"/>
</dbReference>
<evidence type="ECO:0000313" key="3">
    <source>
        <dbReference type="Proteomes" id="UP000294616"/>
    </source>
</evidence>
<dbReference type="Gene3D" id="3.30.110.170">
    <property type="entry name" value="Protein of unknown function (DUF541), domain 1"/>
    <property type="match status" value="1"/>
</dbReference>
<dbReference type="InterPro" id="IPR052022">
    <property type="entry name" value="26kDa_periplasmic_antigen"/>
</dbReference>
<dbReference type="Pfam" id="PF04402">
    <property type="entry name" value="SIMPL"/>
    <property type="match status" value="1"/>
</dbReference>
<accession>A0A4R1M1P7</accession>
<name>A0A4R1M1P7_9SPHI</name>
<evidence type="ECO:0008006" key="4">
    <source>
        <dbReference type="Google" id="ProtNLM"/>
    </source>
</evidence>
<reference evidence="2 3" key="1">
    <citation type="submission" date="2019-03" db="EMBL/GenBank/DDBJ databases">
        <title>Genomic Encyclopedia of Archaeal and Bacterial Type Strains, Phase II (KMG-II): from individual species to whole genera.</title>
        <authorList>
            <person name="Goeker M."/>
        </authorList>
    </citation>
    <scope>NUCLEOTIDE SEQUENCE [LARGE SCALE GENOMIC DNA]</scope>
    <source>
        <strain evidence="2 3">DSM 22554</strain>
    </source>
</reference>
<dbReference type="InterPro" id="IPR007497">
    <property type="entry name" value="SIMPL/DUF541"/>
</dbReference>
<feature type="signal peptide" evidence="1">
    <location>
        <begin position="1"/>
        <end position="19"/>
    </location>
</feature>
<dbReference type="Gene3D" id="3.30.70.2970">
    <property type="entry name" value="Protein of unknown function (DUF541), domain 2"/>
    <property type="match status" value="1"/>
</dbReference>
<evidence type="ECO:0000256" key="1">
    <source>
        <dbReference type="SAM" id="SignalP"/>
    </source>
</evidence>
<keyword evidence="1" id="KW-0732">Signal</keyword>
<sequence length="230" mass="25264">MKKAILILSMLVAVNFAFAQEKSLVNVNGEYIIMVKPDEADINFMVSTNHKDLQEAKKTNDAIVSKAISYLKAQGIPEKDIRTTRVNVNPYNEYVKDGKPIPMFSAQQSITFDLKDLDKTATLLSGLIDLGVNNIQNVQFKSSKIEEIQNEARSHAMLDAKAKATILAKAIGQNIGAAYSINDNTSSNSYPRQPMMMAYKSADMAESGQEPIANGDIEVTARVSVAFLLQ</sequence>
<dbReference type="PANTHER" id="PTHR34387">
    <property type="entry name" value="SLR1258 PROTEIN"/>
    <property type="match status" value="1"/>
</dbReference>
<evidence type="ECO:0000313" key="2">
    <source>
        <dbReference type="EMBL" id="TCK84774.1"/>
    </source>
</evidence>
<protein>
    <recommendedName>
        <fullName evidence="4">Secreted protein</fullName>
    </recommendedName>
</protein>
<feature type="chain" id="PRO_5020549466" description="Secreted protein" evidence="1">
    <location>
        <begin position="20"/>
        <end position="230"/>
    </location>
</feature>
<dbReference type="Proteomes" id="UP000294616">
    <property type="component" value="Unassembled WGS sequence"/>
</dbReference>
<dbReference type="OrthoDB" id="6021921at2"/>
<dbReference type="GO" id="GO:0006974">
    <property type="term" value="P:DNA damage response"/>
    <property type="evidence" value="ECO:0007669"/>
    <property type="project" value="TreeGrafter"/>
</dbReference>
<dbReference type="AlphaFoldDB" id="A0A4R1M1P7"/>
<gene>
    <name evidence="2" type="ORF">C8N28_0067</name>
</gene>
<keyword evidence="3" id="KW-1185">Reference proteome</keyword>
<organism evidence="2 3">
    <name type="scientific">Albibacterium bauzanense</name>
    <dbReference type="NCBI Taxonomy" id="653929"/>
    <lineage>
        <taxon>Bacteria</taxon>
        <taxon>Pseudomonadati</taxon>
        <taxon>Bacteroidota</taxon>
        <taxon>Sphingobacteriia</taxon>
        <taxon>Sphingobacteriales</taxon>
        <taxon>Sphingobacteriaceae</taxon>
        <taxon>Albibacterium</taxon>
    </lineage>
</organism>
<dbReference type="PANTHER" id="PTHR34387:SF1">
    <property type="entry name" value="PERIPLASMIC IMMUNOGENIC PROTEIN"/>
    <property type="match status" value="1"/>
</dbReference>
<comment type="caution">
    <text evidence="2">The sequence shown here is derived from an EMBL/GenBank/DDBJ whole genome shotgun (WGS) entry which is preliminary data.</text>
</comment>
<proteinExistence type="predicted"/>